<organism evidence="12 13">
    <name type="scientific">Schizosaccharomyces japonicus (strain yFS275 / FY16936)</name>
    <name type="common">Fission yeast</name>
    <dbReference type="NCBI Taxonomy" id="402676"/>
    <lineage>
        <taxon>Eukaryota</taxon>
        <taxon>Fungi</taxon>
        <taxon>Dikarya</taxon>
        <taxon>Ascomycota</taxon>
        <taxon>Taphrinomycotina</taxon>
        <taxon>Schizosaccharomycetes</taxon>
        <taxon>Schizosaccharomycetales</taxon>
        <taxon>Schizosaccharomycetaceae</taxon>
        <taxon>Schizosaccharomyces</taxon>
    </lineage>
</organism>
<dbReference type="Pfam" id="PF21902">
    <property type="entry name" value="PTM1-like_N"/>
    <property type="match status" value="1"/>
</dbReference>
<sequence>MKTLGSIFLTILALLRLQFALASTTGDNQNEISSSFEERQVCNGMYASPKKTSKIQLDLEDYSSVGEGRVSVLIFNWKEEEAIGISNGDVIYYMCDYEAVSAGLCGENEVGKYLVNTDYPHDSVLSQIIKLDEMTAPMVYEVDTTGLYCVFTYPLEGSSETYKLLATWHNYFGDLDASDYPRLYLYPVMLIVLAVVSSWWGYLIIKYRHDILPLQKYITIEILLFVLNAILSCVNYFYINSHGYSGYSHFTALVMAFSSAARDVYFNFLMLVVSLGYSIVVPSLGPVLRRCQLLAVFQFIFISIYLACISLMEDAEQSLFVALCALLYLITLFGSFIWTIVALLSMIRDLRNRKQTVKAMMFKRLWQLLVGFLLVYNVIIFTSIVLFIMYGQMEFYRKFWKATWFVNYGYVDIVALVFLCTILYLWRPTENNRRFAMSEQVAQDVDEFEMATSLSDTSFPRSARSSMQQAAGTNGASFQKLESNDDHHALFAVDDDSDEEERQALTTGANRN</sequence>
<keyword evidence="13" id="KW-1185">Reference proteome</keyword>
<protein>
    <submittedName>
        <fullName evidence="12">Seven transmembrane receptor-like protein</fullName>
    </submittedName>
</protein>
<evidence type="ECO:0000256" key="1">
    <source>
        <dbReference type="ARBA" id="ARBA00004141"/>
    </source>
</evidence>
<evidence type="ECO:0000256" key="8">
    <source>
        <dbReference type="SAM" id="Phobius"/>
    </source>
</evidence>
<feature type="transmembrane region" description="Helical" evidence="8">
    <location>
        <begin position="293"/>
        <end position="312"/>
    </location>
</feature>
<dbReference type="Proteomes" id="UP000001744">
    <property type="component" value="Unassembled WGS sequence"/>
</dbReference>
<feature type="transmembrane region" description="Helical" evidence="8">
    <location>
        <begin position="408"/>
        <end position="426"/>
    </location>
</feature>
<accession>B6K1T1</accession>
<dbReference type="Pfam" id="PF06814">
    <property type="entry name" value="GOST_TM"/>
    <property type="match status" value="1"/>
</dbReference>
<evidence type="ECO:0000259" key="11">
    <source>
        <dbReference type="Pfam" id="PF21902"/>
    </source>
</evidence>
<evidence type="ECO:0000256" key="4">
    <source>
        <dbReference type="ARBA" id="ARBA00022729"/>
    </source>
</evidence>
<dbReference type="PANTHER" id="PTHR21229:SF1">
    <property type="entry name" value="GH17801P"/>
    <property type="match status" value="1"/>
</dbReference>
<comment type="subcellular location">
    <subcellularLocation>
        <location evidence="1">Membrane</location>
        <topology evidence="1">Multi-pass membrane protein</topology>
    </subcellularLocation>
</comment>
<dbReference type="STRING" id="402676.B6K1T1"/>
<proteinExistence type="inferred from homology"/>
<dbReference type="GeneID" id="7050168"/>
<dbReference type="InterPro" id="IPR009637">
    <property type="entry name" value="GPR107/GPR108-like"/>
</dbReference>
<evidence type="ECO:0000256" key="7">
    <source>
        <dbReference type="SAM" id="MobiDB-lite"/>
    </source>
</evidence>
<feature type="domain" description="PTM1-like N-terminal" evidence="11">
    <location>
        <begin position="38"/>
        <end position="170"/>
    </location>
</feature>
<reference evidence="12 13" key="1">
    <citation type="journal article" date="2011" name="Science">
        <title>Comparative functional genomics of the fission yeasts.</title>
        <authorList>
            <person name="Rhind N."/>
            <person name="Chen Z."/>
            <person name="Yassour M."/>
            <person name="Thompson D.A."/>
            <person name="Haas B.J."/>
            <person name="Habib N."/>
            <person name="Wapinski I."/>
            <person name="Roy S."/>
            <person name="Lin M.F."/>
            <person name="Heiman D.I."/>
            <person name="Young S.K."/>
            <person name="Furuya K."/>
            <person name="Guo Y."/>
            <person name="Pidoux A."/>
            <person name="Chen H.M."/>
            <person name="Robbertse B."/>
            <person name="Goldberg J.M."/>
            <person name="Aoki K."/>
            <person name="Bayne E.H."/>
            <person name="Berlin A.M."/>
            <person name="Desjardins C.A."/>
            <person name="Dobbs E."/>
            <person name="Dukaj L."/>
            <person name="Fan L."/>
            <person name="FitzGerald M.G."/>
            <person name="French C."/>
            <person name="Gujja S."/>
            <person name="Hansen K."/>
            <person name="Keifenheim D."/>
            <person name="Levin J.Z."/>
            <person name="Mosher R.A."/>
            <person name="Mueller C.A."/>
            <person name="Pfiffner J."/>
            <person name="Priest M."/>
            <person name="Russ C."/>
            <person name="Smialowska A."/>
            <person name="Swoboda P."/>
            <person name="Sykes S.M."/>
            <person name="Vaughn M."/>
            <person name="Vengrova S."/>
            <person name="Yoder R."/>
            <person name="Zeng Q."/>
            <person name="Allshire R."/>
            <person name="Baulcombe D."/>
            <person name="Birren B.W."/>
            <person name="Brown W."/>
            <person name="Ekwall K."/>
            <person name="Kellis M."/>
            <person name="Leatherwood J."/>
            <person name="Levin H."/>
            <person name="Margalit H."/>
            <person name="Martienssen R."/>
            <person name="Nieduszynski C.A."/>
            <person name="Spatafora J.W."/>
            <person name="Friedman N."/>
            <person name="Dalgaard J.Z."/>
            <person name="Baumann P."/>
            <person name="Niki H."/>
            <person name="Regev A."/>
            <person name="Nusbaum C."/>
        </authorList>
    </citation>
    <scope>NUCLEOTIDE SEQUENCE [LARGE SCALE GENOMIC DNA]</scope>
    <source>
        <strain evidence="13">yFS275 / FY16936</strain>
    </source>
</reference>
<dbReference type="OrthoDB" id="19932at2759"/>
<dbReference type="VEuPathDB" id="FungiDB:SJAG_02193"/>
<feature type="transmembrane region" description="Helical" evidence="8">
    <location>
        <begin position="217"/>
        <end position="239"/>
    </location>
</feature>
<keyword evidence="4 9" id="KW-0732">Signal</keyword>
<feature type="transmembrane region" description="Helical" evidence="8">
    <location>
        <begin position="365"/>
        <end position="388"/>
    </location>
</feature>
<evidence type="ECO:0000313" key="12">
    <source>
        <dbReference type="EMBL" id="EEB07112.1"/>
    </source>
</evidence>
<dbReference type="OMA" id="TWGFYDF"/>
<gene>
    <name evidence="12" type="ORF">SJAG_02193</name>
</gene>
<keyword evidence="6 8" id="KW-0472">Membrane</keyword>
<evidence type="ECO:0000256" key="5">
    <source>
        <dbReference type="ARBA" id="ARBA00022989"/>
    </source>
</evidence>
<keyword evidence="3 8" id="KW-0812">Transmembrane</keyword>
<feature type="transmembrane region" description="Helical" evidence="8">
    <location>
        <begin position="318"/>
        <end position="344"/>
    </location>
</feature>
<evidence type="ECO:0000256" key="9">
    <source>
        <dbReference type="SAM" id="SignalP"/>
    </source>
</evidence>
<feature type="region of interest" description="Disordered" evidence="7">
    <location>
        <begin position="491"/>
        <end position="512"/>
    </location>
</feature>
<dbReference type="EMBL" id="KE651166">
    <property type="protein sequence ID" value="EEB07112.1"/>
    <property type="molecule type" value="Genomic_DNA"/>
</dbReference>
<feature type="signal peptide" evidence="9">
    <location>
        <begin position="1"/>
        <end position="22"/>
    </location>
</feature>
<evidence type="ECO:0000256" key="2">
    <source>
        <dbReference type="ARBA" id="ARBA00007883"/>
    </source>
</evidence>
<dbReference type="InterPro" id="IPR053937">
    <property type="entry name" value="GOST_TM"/>
</dbReference>
<dbReference type="JaponicusDB" id="SJAG_02193"/>
<dbReference type="AlphaFoldDB" id="B6K1T1"/>
<dbReference type="eggNOG" id="KOG2568">
    <property type="taxonomic scope" value="Eukaryota"/>
</dbReference>
<evidence type="ECO:0000313" key="13">
    <source>
        <dbReference type="Proteomes" id="UP000001744"/>
    </source>
</evidence>
<name>B6K1T1_SCHJY</name>
<feature type="chain" id="PRO_5002845012" evidence="9">
    <location>
        <begin position="23"/>
        <end position="512"/>
    </location>
</feature>
<evidence type="ECO:0000256" key="6">
    <source>
        <dbReference type="ARBA" id="ARBA00023136"/>
    </source>
</evidence>
<feature type="domain" description="GOST seven transmembrane" evidence="10">
    <location>
        <begin position="181"/>
        <end position="433"/>
    </location>
</feature>
<keyword evidence="5 8" id="KW-1133">Transmembrane helix</keyword>
<dbReference type="RefSeq" id="XP_002173405.1">
    <property type="nucleotide sequence ID" value="XM_002173369.2"/>
</dbReference>
<evidence type="ECO:0000256" key="3">
    <source>
        <dbReference type="ARBA" id="ARBA00022692"/>
    </source>
</evidence>
<feature type="transmembrane region" description="Helical" evidence="8">
    <location>
        <begin position="264"/>
        <end position="281"/>
    </location>
</feature>
<dbReference type="HOGENOM" id="CLU_024065_1_0_1"/>
<dbReference type="GO" id="GO:0042147">
    <property type="term" value="P:retrograde transport, endosome to Golgi"/>
    <property type="evidence" value="ECO:0000318"/>
    <property type="project" value="GO_Central"/>
</dbReference>
<dbReference type="InterPro" id="IPR053938">
    <property type="entry name" value="PTM1-like_N"/>
</dbReference>
<dbReference type="GO" id="GO:0005829">
    <property type="term" value="C:cytosol"/>
    <property type="evidence" value="ECO:0007669"/>
    <property type="project" value="GOC"/>
</dbReference>
<dbReference type="GO" id="GO:0005794">
    <property type="term" value="C:Golgi apparatus"/>
    <property type="evidence" value="ECO:0000318"/>
    <property type="project" value="GO_Central"/>
</dbReference>
<evidence type="ECO:0000259" key="10">
    <source>
        <dbReference type="Pfam" id="PF06814"/>
    </source>
</evidence>
<feature type="transmembrane region" description="Helical" evidence="8">
    <location>
        <begin position="184"/>
        <end position="205"/>
    </location>
</feature>
<comment type="similarity">
    <text evidence="2">Belongs to the LU7TM family.</text>
</comment>
<dbReference type="GO" id="GO:0016020">
    <property type="term" value="C:membrane"/>
    <property type="evidence" value="ECO:0000318"/>
    <property type="project" value="GO_Central"/>
</dbReference>
<dbReference type="PANTHER" id="PTHR21229">
    <property type="entry name" value="LUNG SEVEN TRANSMEMBRANE RECEPTOR"/>
    <property type="match status" value="1"/>
</dbReference>